<dbReference type="SUPFAM" id="SSF55486">
    <property type="entry name" value="Metalloproteases ('zincins'), catalytic domain"/>
    <property type="match status" value="1"/>
</dbReference>
<keyword evidence="1" id="KW-0031">Aminopeptidase</keyword>
<gene>
    <name evidence="1" type="ORF">BA195_08785</name>
</gene>
<accession>A0A1B9Y091</accession>
<name>A0A1B9Y091_9FLAO</name>
<sequence length="927" mass="109740">MLLCCHNLIAQTNAIDIKAKLNVKNDLLHIQQKTVFYNNSSVNLNTIFLHNWANSFKNNKTPLAKRFIEDYKKDFFFAKQKDKGYSKIHRLSINFKQVKFKEQQSDIIKVDLHKTLKPNDSIILTTTYTVKIPNAKYTGYGKTKTGYHLRFWHLIPAVHQKQWKLQSNLNLDDLYQNLSNYKIHINIPQKYIFKSNLNQIKEKGKTRTNYYLTGKKKKDIILHIDSIKTFITFKTKKKRIKTDLYLNKISKDTTVKIINKQLNFIEQFLGKNPHKEILVDATTVNKNSLYEIYGLPKILKPFPKNFRWEINFFRALSKKYLEDVLITDKRTDYWLTEGVETFLMMKYIEKFYPKITVLGKYSKYWPIKTYNISKLKQNDKYSLVYQFSARKFYDQSLTTSSDSLSNFNRKIVSPYKAGLGLLYLQKFIGGDTLVKSLKEFYAKNQLKISHSSSFKKILTKNTSKNLNWFFNDYIKTNKKIDYKISNVVNTKNKDSLLVTIKNKRNFPSPFSLYGIKNKKIKFKKWISGTDSTKTIKLKKGNFNKLALNYENSYPEYNSLDNFRSTTNKLINKPLQFRFFKDIENPYYNQLFYYPDFKYNLYDGLIVGVNINNRSVVNHNLEFSITPNYSTKSKKFTGSYAFSYNHFFKQSQLYKIRYSFSGSSFHYAPKLKYNAYIPSINFQFRRKNLRENGIKLLTARLISVKKEIEPNQPLKESDKYNIFNLRYIRSKFDAINRTTYAINTEFNASFSKVTTDFRYRRFFSADRSFDIRFFGGLFLHNKSEGDYFSFGLNRGSDYLFEQNLFGRSENEGIFSQQFVIDQAGFKSKFNKPYFSNQFIASINTSVSVYKWVEVYNDFAILKNKNHSPKYFYENGVRLNFIPNIFELYLPVYTNEGFEVNQKAYPSKIRFIATTSIDQIYNFLRRGLL</sequence>
<reference evidence="1 2" key="1">
    <citation type="submission" date="2016-06" db="EMBL/GenBank/DDBJ databases">
        <title>Draft Genome Sequence of Tenacibaculum soleae UCD-KL19.</title>
        <authorList>
            <person name="Eisen J.A."/>
            <person name="Coil D.A."/>
            <person name="Lujan K.M."/>
        </authorList>
    </citation>
    <scope>NUCLEOTIDE SEQUENCE [LARGE SCALE GENOMIC DNA]</scope>
    <source>
        <strain evidence="1 2">UCD-KL19</strain>
    </source>
</reference>
<keyword evidence="1" id="KW-0645">Protease</keyword>
<keyword evidence="1" id="KW-0378">Hydrolase</keyword>
<protein>
    <submittedName>
        <fullName evidence="1">Aminopeptidase</fullName>
    </submittedName>
</protein>
<organism evidence="1 2">
    <name type="scientific">Tenacibaculum soleae</name>
    <dbReference type="NCBI Taxonomy" id="447689"/>
    <lineage>
        <taxon>Bacteria</taxon>
        <taxon>Pseudomonadati</taxon>
        <taxon>Bacteroidota</taxon>
        <taxon>Flavobacteriia</taxon>
        <taxon>Flavobacteriales</taxon>
        <taxon>Flavobacteriaceae</taxon>
        <taxon>Tenacibaculum</taxon>
    </lineage>
</organism>
<dbReference type="GO" id="GO:0004177">
    <property type="term" value="F:aminopeptidase activity"/>
    <property type="evidence" value="ECO:0007669"/>
    <property type="project" value="UniProtKB-KW"/>
</dbReference>
<dbReference type="Proteomes" id="UP000093186">
    <property type="component" value="Unassembled WGS sequence"/>
</dbReference>
<dbReference type="Gene3D" id="1.10.390.10">
    <property type="entry name" value="Neutral Protease Domain 2"/>
    <property type="match status" value="1"/>
</dbReference>
<comment type="caution">
    <text evidence="1">The sequence shown here is derived from an EMBL/GenBank/DDBJ whole genome shotgun (WGS) entry which is preliminary data.</text>
</comment>
<keyword evidence="2" id="KW-1185">Reference proteome</keyword>
<evidence type="ECO:0000313" key="2">
    <source>
        <dbReference type="Proteomes" id="UP000093186"/>
    </source>
</evidence>
<evidence type="ECO:0000313" key="1">
    <source>
        <dbReference type="EMBL" id="OCK43121.1"/>
    </source>
</evidence>
<proteinExistence type="predicted"/>
<dbReference type="InterPro" id="IPR027268">
    <property type="entry name" value="Peptidase_M4/M1_CTD_sf"/>
</dbReference>
<dbReference type="AlphaFoldDB" id="A0A1B9Y091"/>
<dbReference type="STRING" id="447689.BA195_08785"/>
<dbReference type="EMBL" id="MAKX01000002">
    <property type="protein sequence ID" value="OCK43121.1"/>
    <property type="molecule type" value="Genomic_DNA"/>
</dbReference>